<evidence type="ECO:0000256" key="5">
    <source>
        <dbReference type="ARBA" id="ARBA00023242"/>
    </source>
</evidence>
<evidence type="ECO:0000256" key="4">
    <source>
        <dbReference type="ARBA" id="ARBA00023163"/>
    </source>
</evidence>
<dbReference type="GO" id="GO:0000428">
    <property type="term" value="C:DNA-directed RNA polymerase complex"/>
    <property type="evidence" value="ECO:0007669"/>
    <property type="project" value="UniProtKB-KW"/>
</dbReference>
<comment type="subcellular location">
    <subcellularLocation>
        <location evidence="1">Nucleus</location>
        <location evidence="1">Nucleolus</location>
    </subcellularLocation>
</comment>
<dbReference type="GO" id="GO:0003677">
    <property type="term" value="F:DNA binding"/>
    <property type="evidence" value="ECO:0007669"/>
    <property type="project" value="InterPro"/>
</dbReference>
<protein>
    <submittedName>
        <fullName evidence="8">Uncharacterized protein LOC105364835</fullName>
    </submittedName>
</protein>
<feature type="coiled-coil region" evidence="6">
    <location>
        <begin position="129"/>
        <end position="167"/>
    </location>
</feature>
<dbReference type="RefSeq" id="XP_011501167.1">
    <property type="nucleotide sequence ID" value="XM_011502865.1"/>
</dbReference>
<name>A0AAJ7DYJ9_9HYME</name>
<accession>A0AAJ7DYJ9</accession>
<evidence type="ECO:0000256" key="2">
    <source>
        <dbReference type="ARBA" id="ARBA00009430"/>
    </source>
</evidence>
<evidence type="ECO:0000256" key="3">
    <source>
        <dbReference type="ARBA" id="ARBA00022478"/>
    </source>
</evidence>
<dbReference type="GO" id="GO:0006351">
    <property type="term" value="P:DNA-templated transcription"/>
    <property type="evidence" value="ECO:0007669"/>
    <property type="project" value="InterPro"/>
</dbReference>
<reference evidence="8" key="1">
    <citation type="submission" date="2025-08" db="UniProtKB">
        <authorList>
            <consortium name="RefSeq"/>
        </authorList>
    </citation>
    <scope>IDENTIFICATION</scope>
</reference>
<dbReference type="GeneID" id="105364835"/>
<dbReference type="KEGG" id="csol:105364835"/>
<keyword evidence="5" id="KW-0539">Nucleus</keyword>
<evidence type="ECO:0000313" key="8">
    <source>
        <dbReference type="RefSeq" id="XP_011501167.1"/>
    </source>
</evidence>
<dbReference type="PANTHER" id="PTHR14440">
    <property type="entry name" value="DNA-DIRECTED RNA POLYMERASE I SUBUNIT RPA49"/>
    <property type="match status" value="1"/>
</dbReference>
<dbReference type="GO" id="GO:0005730">
    <property type="term" value="C:nucleolus"/>
    <property type="evidence" value="ECO:0007669"/>
    <property type="project" value="UniProtKB-SubCell"/>
</dbReference>
<organism evidence="7 8">
    <name type="scientific">Ceratosolen solmsi marchali</name>
    <dbReference type="NCBI Taxonomy" id="326594"/>
    <lineage>
        <taxon>Eukaryota</taxon>
        <taxon>Metazoa</taxon>
        <taxon>Ecdysozoa</taxon>
        <taxon>Arthropoda</taxon>
        <taxon>Hexapoda</taxon>
        <taxon>Insecta</taxon>
        <taxon>Pterygota</taxon>
        <taxon>Neoptera</taxon>
        <taxon>Endopterygota</taxon>
        <taxon>Hymenoptera</taxon>
        <taxon>Apocrita</taxon>
        <taxon>Proctotrupomorpha</taxon>
        <taxon>Chalcidoidea</taxon>
        <taxon>Agaonidae</taxon>
        <taxon>Agaoninae</taxon>
        <taxon>Ceratosolen</taxon>
    </lineage>
</organism>
<keyword evidence="6" id="KW-0175">Coiled coil</keyword>
<dbReference type="AlphaFoldDB" id="A0AAJ7DYJ9"/>
<dbReference type="Proteomes" id="UP000695007">
    <property type="component" value="Unplaced"/>
</dbReference>
<evidence type="ECO:0000256" key="6">
    <source>
        <dbReference type="SAM" id="Coils"/>
    </source>
</evidence>
<keyword evidence="7" id="KW-1185">Reference proteome</keyword>
<gene>
    <name evidence="8" type="primary">LOC105364835</name>
</gene>
<keyword evidence="3" id="KW-0240">DNA-directed RNA polymerase</keyword>
<proteinExistence type="inferred from homology"/>
<evidence type="ECO:0000256" key="1">
    <source>
        <dbReference type="ARBA" id="ARBA00004604"/>
    </source>
</evidence>
<dbReference type="Pfam" id="PF06870">
    <property type="entry name" value="RNA_pol_I_A49"/>
    <property type="match status" value="1"/>
</dbReference>
<comment type="similarity">
    <text evidence="2">Belongs to the eukaryotic RPA49/POLR1E RNA polymerase subunit family.</text>
</comment>
<evidence type="ECO:0000313" key="7">
    <source>
        <dbReference type="Proteomes" id="UP000695007"/>
    </source>
</evidence>
<dbReference type="InterPro" id="IPR009668">
    <property type="entry name" value="RNA_pol-assoc_fac_A49-like"/>
</dbReference>
<keyword evidence="4" id="KW-0804">Transcription</keyword>
<sequence length="370" mass="42998">MKKSIEAIVEEVIINPQKIQPILVNFQNGKLKEEESKKIKIGLFNDKTNKIILALSNGQTIYRGFRPDFTNDLTYTMLAIRNKKTGKIKLIQAERWNVAPVLNKYINTTTDNETNQVVALNKQFGSKKVKRRTEQYEKMKINVENVKDQLEKTVSHIEIQRDELEFTIKDDLEDNLILPPINKNANQLCEIYNINDIVPDNILKTLYSKINEALNEIEDKAEFFSKTVKYCKDDQQYTMKMALLLYIEGVILWLNNPIKFGKKSDIVVCPYSPEVNNYIIDTYSIASNNGRQRPGRMKDKGIIHCIILGLIIWNFKLDLELFSSMFKIRIGIKKLFELAKWTHAVQHKDDKKCVIYKLPLPSHSIKSKKK</sequence>